<keyword evidence="9" id="KW-1185">Reference proteome</keyword>
<dbReference type="InterPro" id="IPR036259">
    <property type="entry name" value="MFS_trans_sf"/>
</dbReference>
<dbReference type="Pfam" id="PF00083">
    <property type="entry name" value="Sugar_tr"/>
    <property type="match status" value="1"/>
</dbReference>
<gene>
    <name evidence="8" type="ORF">PV07_05432</name>
</gene>
<feature type="transmembrane region" description="Helical" evidence="6">
    <location>
        <begin position="35"/>
        <end position="58"/>
    </location>
</feature>
<dbReference type="PANTHER" id="PTHR48022:SF77">
    <property type="entry name" value="MAJOR FACILITATOR SUPERFAMILY (MFS) PROFILE DOMAIN-CONTAINING PROTEIN"/>
    <property type="match status" value="1"/>
</dbReference>
<dbReference type="InterPro" id="IPR005829">
    <property type="entry name" value="Sugar_transporter_CS"/>
</dbReference>
<keyword evidence="3 6" id="KW-0812">Transmembrane</keyword>
<comment type="similarity">
    <text evidence="2">Belongs to the major facilitator superfamily. Sugar transporter (TC 2.A.1.1) family.</text>
</comment>
<dbReference type="InterPro" id="IPR005828">
    <property type="entry name" value="MFS_sugar_transport-like"/>
</dbReference>
<evidence type="ECO:0000313" key="8">
    <source>
        <dbReference type="EMBL" id="KIW29629.1"/>
    </source>
</evidence>
<feature type="transmembrane region" description="Helical" evidence="6">
    <location>
        <begin position="374"/>
        <end position="396"/>
    </location>
</feature>
<dbReference type="InterPro" id="IPR050360">
    <property type="entry name" value="MFS_Sugar_Transporters"/>
</dbReference>
<evidence type="ECO:0000256" key="1">
    <source>
        <dbReference type="ARBA" id="ARBA00004141"/>
    </source>
</evidence>
<dbReference type="RefSeq" id="XP_016249845.1">
    <property type="nucleotide sequence ID" value="XM_016392326.1"/>
</dbReference>
<dbReference type="OrthoDB" id="6612291at2759"/>
<accession>A0A0D2D1J6</accession>
<dbReference type="AlphaFoldDB" id="A0A0D2D1J6"/>
<dbReference type="Proteomes" id="UP000054466">
    <property type="component" value="Unassembled WGS sequence"/>
</dbReference>
<dbReference type="PANTHER" id="PTHR48022">
    <property type="entry name" value="PLASTIDIC GLUCOSE TRANSPORTER 4"/>
    <property type="match status" value="1"/>
</dbReference>
<dbReference type="HOGENOM" id="CLU_001265_30_1_1"/>
<feature type="transmembrane region" description="Helical" evidence="6">
    <location>
        <begin position="243"/>
        <end position="264"/>
    </location>
</feature>
<protein>
    <recommendedName>
        <fullName evidence="7">Major facilitator superfamily (MFS) profile domain-containing protein</fullName>
    </recommendedName>
</protein>
<dbReference type="Gene3D" id="1.20.1250.20">
    <property type="entry name" value="MFS general substrate transporter like domains"/>
    <property type="match status" value="1"/>
</dbReference>
<dbReference type="PROSITE" id="PS00216">
    <property type="entry name" value="SUGAR_TRANSPORT_1"/>
    <property type="match status" value="1"/>
</dbReference>
<name>A0A0D2D1J6_9EURO</name>
<comment type="subcellular location">
    <subcellularLocation>
        <location evidence="1">Membrane</location>
        <topology evidence="1">Multi-pass membrane protein</topology>
    </subcellularLocation>
</comment>
<evidence type="ECO:0000256" key="4">
    <source>
        <dbReference type="ARBA" id="ARBA00022989"/>
    </source>
</evidence>
<keyword evidence="4 6" id="KW-1133">Transmembrane helix</keyword>
<evidence type="ECO:0000256" key="6">
    <source>
        <dbReference type="SAM" id="Phobius"/>
    </source>
</evidence>
<organism evidence="8 9">
    <name type="scientific">Cladophialophora immunda</name>
    <dbReference type="NCBI Taxonomy" id="569365"/>
    <lineage>
        <taxon>Eukaryota</taxon>
        <taxon>Fungi</taxon>
        <taxon>Dikarya</taxon>
        <taxon>Ascomycota</taxon>
        <taxon>Pezizomycotina</taxon>
        <taxon>Eurotiomycetes</taxon>
        <taxon>Chaetothyriomycetidae</taxon>
        <taxon>Chaetothyriales</taxon>
        <taxon>Herpotrichiellaceae</taxon>
        <taxon>Cladophialophora</taxon>
    </lineage>
</organism>
<feature type="domain" description="Major facilitator superfamily (MFS) profile" evidence="7">
    <location>
        <begin position="1"/>
        <end position="430"/>
    </location>
</feature>
<keyword evidence="5 6" id="KW-0472">Membrane</keyword>
<dbReference type="GO" id="GO:0016020">
    <property type="term" value="C:membrane"/>
    <property type="evidence" value="ECO:0007669"/>
    <property type="project" value="UniProtKB-SubCell"/>
</dbReference>
<evidence type="ECO:0000259" key="7">
    <source>
        <dbReference type="PROSITE" id="PS50850"/>
    </source>
</evidence>
<feature type="transmembrane region" description="Helical" evidence="6">
    <location>
        <begin position="338"/>
        <end position="362"/>
    </location>
</feature>
<feature type="transmembrane region" description="Helical" evidence="6">
    <location>
        <begin position="276"/>
        <end position="298"/>
    </location>
</feature>
<proteinExistence type="inferred from homology"/>
<sequence>MRGIVFKRRLTAAAFVKQFGEYNEKTHKYKIDATYLSFLNSFPLLVYVAGILIATLIGNRWGRRLVFCLMQLMCITGIAVTYSAKSFGQVLAGRCLVQAHIGMLEWLIPMYQAEIVPAAIRGRMVILFIFEHQSGALISSLICNFTSRRKDNSAWQIPVGLMFLLPSVALLLNWLVPESPRWLCRQGRYDDAAASLNHLYGCCKDYDAQEETALLKAGLEEADAASKGTWAEVFKGTNRRRTILAMSAAAFSMLSGNAFSSHYGTVFLKSIGAFDAFTGTMIQKAIVVCGPITSILVVDRIGRRKMFLIWGSFASAALITMASLGTHSPLSMGYKKGIVAMAIFFPYARIVSFGAMGTLLPAEVPHPRLRDKTCFVAWSTQNCLDFLTSFTLPYLLDDDYAGLGARVGFIYGGFAFLGILWGIFVLPELKGRSLEEIEEMFEQRVSAWKSRTWKSPNADSVGVQVTDFENDPTHHHIRHVDSSDKLAGLEELTTTVKSE</sequence>
<dbReference type="SUPFAM" id="SSF103473">
    <property type="entry name" value="MFS general substrate transporter"/>
    <property type="match status" value="1"/>
</dbReference>
<feature type="transmembrane region" description="Helical" evidence="6">
    <location>
        <begin position="408"/>
        <end position="426"/>
    </location>
</feature>
<evidence type="ECO:0000256" key="5">
    <source>
        <dbReference type="ARBA" id="ARBA00023136"/>
    </source>
</evidence>
<reference evidence="8 9" key="1">
    <citation type="submission" date="2015-01" db="EMBL/GenBank/DDBJ databases">
        <title>The Genome Sequence of Cladophialophora immunda CBS83496.</title>
        <authorList>
            <consortium name="The Broad Institute Genomics Platform"/>
            <person name="Cuomo C."/>
            <person name="de Hoog S."/>
            <person name="Gorbushina A."/>
            <person name="Stielow B."/>
            <person name="Teixiera M."/>
            <person name="Abouelleil A."/>
            <person name="Chapman S.B."/>
            <person name="Priest M."/>
            <person name="Young S.K."/>
            <person name="Wortman J."/>
            <person name="Nusbaum C."/>
            <person name="Birren B."/>
        </authorList>
    </citation>
    <scope>NUCLEOTIDE SEQUENCE [LARGE SCALE GENOMIC DNA]</scope>
    <source>
        <strain evidence="8 9">CBS 83496</strain>
    </source>
</reference>
<dbReference type="GeneID" id="27344626"/>
<evidence type="ECO:0000313" key="9">
    <source>
        <dbReference type="Proteomes" id="UP000054466"/>
    </source>
</evidence>
<dbReference type="InterPro" id="IPR020846">
    <property type="entry name" value="MFS_dom"/>
</dbReference>
<dbReference type="GO" id="GO:0005351">
    <property type="term" value="F:carbohydrate:proton symporter activity"/>
    <property type="evidence" value="ECO:0007669"/>
    <property type="project" value="TreeGrafter"/>
</dbReference>
<dbReference type="VEuPathDB" id="FungiDB:PV07_05432"/>
<evidence type="ECO:0000256" key="2">
    <source>
        <dbReference type="ARBA" id="ARBA00010992"/>
    </source>
</evidence>
<feature type="transmembrane region" description="Helical" evidence="6">
    <location>
        <begin position="154"/>
        <end position="176"/>
    </location>
</feature>
<dbReference type="PROSITE" id="PS50850">
    <property type="entry name" value="MFS"/>
    <property type="match status" value="1"/>
</dbReference>
<feature type="transmembrane region" description="Helical" evidence="6">
    <location>
        <begin position="307"/>
        <end position="326"/>
    </location>
</feature>
<evidence type="ECO:0000256" key="3">
    <source>
        <dbReference type="ARBA" id="ARBA00022692"/>
    </source>
</evidence>
<dbReference type="EMBL" id="KN847042">
    <property type="protein sequence ID" value="KIW29629.1"/>
    <property type="molecule type" value="Genomic_DNA"/>
</dbReference>